<dbReference type="AlphaFoldDB" id="Q0CZK0"/>
<dbReference type="STRING" id="341663.Q0CZK0"/>
<evidence type="ECO:0008006" key="3">
    <source>
        <dbReference type="Google" id="ProtNLM"/>
    </source>
</evidence>
<dbReference type="RefSeq" id="XP_001210970.1">
    <property type="nucleotide sequence ID" value="XM_001210970.1"/>
</dbReference>
<dbReference type="GeneID" id="4355645"/>
<sequence length="477" mass="53785">MDPFDTLPVKMPPKSRELYNYFYQTGAAFAAAPRNPKDDCVALAILDEHALRSTILIASVHYSWNTGNLQAYEPVYLLHKVESIRLINTWLATYDSERFVVCVRQILTICLAEACLANLAVAETHLDGVMALFDTHDAMTGTAGDIVGDLDGELADHYLLLTSCFVLALKSRLDDFIMFRATKGLHSDHNDDSSPDQAVKHYQEWHGMEYAGLDKRLRAMRLFPYFFSPPPTNIPRSKTVVVDAPPIIECLASTTDSLDQVRANLTSEHMHRVWNDGGPTRLLLVLVTSHVSCFLADDEPKKNASGYPGKSGHRDKTSWGGITAAAELYMHSVLGIMNSGAPIECRLLYRVLSILQRDVEDTKHDTLSYKHGSLSKSLWFWKVFTGIMAIARSQHADELVTRRTTRPDPRVRCSCLCQERLYGVYTGLRNCARSWSVVSGMTRWEDVEPILTEIAWPRVLPREDREFAADTWARVYL</sequence>
<dbReference type="VEuPathDB" id="FungiDB:ATEG_00884"/>
<protein>
    <recommendedName>
        <fullName evidence="3">Transcription factor domain-containing protein</fullName>
    </recommendedName>
</protein>
<proteinExistence type="predicted"/>
<name>Q0CZK0_ASPTN</name>
<dbReference type="Proteomes" id="UP000007963">
    <property type="component" value="Unassembled WGS sequence"/>
</dbReference>
<dbReference type="OMA" id="ECEIIAT"/>
<evidence type="ECO:0000313" key="1">
    <source>
        <dbReference type="EMBL" id="EAU39530.1"/>
    </source>
</evidence>
<gene>
    <name evidence="1" type="ORF">ATEG_00884</name>
</gene>
<dbReference type="EMBL" id="CH476594">
    <property type="protein sequence ID" value="EAU39530.1"/>
    <property type="molecule type" value="Genomic_DNA"/>
</dbReference>
<reference evidence="2" key="1">
    <citation type="submission" date="2005-09" db="EMBL/GenBank/DDBJ databases">
        <title>Annotation of the Aspergillus terreus NIH2624 genome.</title>
        <authorList>
            <person name="Birren B.W."/>
            <person name="Lander E.S."/>
            <person name="Galagan J.E."/>
            <person name="Nusbaum C."/>
            <person name="Devon K."/>
            <person name="Henn M."/>
            <person name="Ma L.-J."/>
            <person name="Jaffe D.B."/>
            <person name="Butler J."/>
            <person name="Alvarez P."/>
            <person name="Gnerre S."/>
            <person name="Grabherr M."/>
            <person name="Kleber M."/>
            <person name="Mauceli E.W."/>
            <person name="Brockman W."/>
            <person name="Rounsley S."/>
            <person name="Young S.K."/>
            <person name="LaButti K."/>
            <person name="Pushparaj V."/>
            <person name="DeCaprio D."/>
            <person name="Crawford M."/>
            <person name="Koehrsen M."/>
            <person name="Engels R."/>
            <person name="Montgomery P."/>
            <person name="Pearson M."/>
            <person name="Howarth C."/>
            <person name="Larson L."/>
            <person name="Luoma S."/>
            <person name="White J."/>
            <person name="Alvarado L."/>
            <person name="Kodira C.D."/>
            <person name="Zeng Q."/>
            <person name="Oleary S."/>
            <person name="Yandava C."/>
            <person name="Denning D.W."/>
            <person name="Nierman W.C."/>
            <person name="Milne T."/>
            <person name="Madden K."/>
        </authorList>
    </citation>
    <scope>NUCLEOTIDE SEQUENCE [LARGE SCALE GENOMIC DNA]</scope>
    <source>
        <strain evidence="2">NIH 2624 / FGSC A1156</strain>
    </source>
</reference>
<dbReference type="OrthoDB" id="5419315at2759"/>
<organism evidence="1 2">
    <name type="scientific">Aspergillus terreus (strain NIH 2624 / FGSC A1156)</name>
    <dbReference type="NCBI Taxonomy" id="341663"/>
    <lineage>
        <taxon>Eukaryota</taxon>
        <taxon>Fungi</taxon>
        <taxon>Dikarya</taxon>
        <taxon>Ascomycota</taxon>
        <taxon>Pezizomycotina</taxon>
        <taxon>Eurotiomycetes</taxon>
        <taxon>Eurotiomycetidae</taxon>
        <taxon>Eurotiales</taxon>
        <taxon>Aspergillaceae</taxon>
        <taxon>Aspergillus</taxon>
        <taxon>Aspergillus subgen. Circumdati</taxon>
    </lineage>
</organism>
<evidence type="ECO:0000313" key="2">
    <source>
        <dbReference type="Proteomes" id="UP000007963"/>
    </source>
</evidence>
<accession>Q0CZK0</accession>
<dbReference type="HOGENOM" id="CLU_029465_1_0_1"/>
<dbReference type="eggNOG" id="ENOG502SNV5">
    <property type="taxonomic scope" value="Eukaryota"/>
</dbReference>